<dbReference type="RefSeq" id="WP_088485486.1">
    <property type="nucleotide sequence ID" value="NZ_JBCNLH010000004.1"/>
</dbReference>
<gene>
    <name evidence="2" type="ORF">CDO81_22445</name>
</gene>
<feature type="domain" description="DUF8198" evidence="1">
    <location>
        <begin position="20"/>
        <end position="226"/>
    </location>
</feature>
<dbReference type="OrthoDB" id="7957365at2"/>
<dbReference type="InterPro" id="IPR058511">
    <property type="entry name" value="DUF8198"/>
</dbReference>
<accession>A0A254N0H2</accession>
<evidence type="ECO:0000259" key="1">
    <source>
        <dbReference type="Pfam" id="PF26621"/>
    </source>
</evidence>
<sequence>MDPLTADSLLNELRAVDAERARRAAEPELDARVQALKAYQQRRFAQTYADLLAHPRYQAATRFFLQELYGPDDFRQRDAQFARVIPTLTRLFPDEVIETVARLARLHALSERLDTRMAERLDSADITPARYADAWRACGEPAARQQQIELTMAVGDALDRLTRKPLLRQSLRLMRGPAQLAGLGALQNFLECGFDTFRAMRGAAEFLSTVRQREDALARGLFQADATTLGQLP</sequence>
<protein>
    <recommendedName>
        <fullName evidence="1">DUF8198 domain-containing protein</fullName>
    </recommendedName>
</protein>
<dbReference type="Pfam" id="PF26621">
    <property type="entry name" value="DUF8198"/>
    <property type="match status" value="1"/>
</dbReference>
<dbReference type="Proteomes" id="UP000197446">
    <property type="component" value="Unassembled WGS sequence"/>
</dbReference>
<evidence type="ECO:0000313" key="3">
    <source>
        <dbReference type="Proteomes" id="UP000197446"/>
    </source>
</evidence>
<name>A0A254N0H2_9BURK</name>
<dbReference type="NCBIfam" id="NF047641">
    <property type="entry name" value="FFLEE_fam"/>
    <property type="match status" value="1"/>
</dbReference>
<dbReference type="AlphaFoldDB" id="A0A254N0H2"/>
<evidence type="ECO:0000313" key="2">
    <source>
        <dbReference type="EMBL" id="OWR01791.1"/>
    </source>
</evidence>
<organism evidence="2 3">
    <name type="scientific">Roseateles puraquae</name>
    <dbReference type="NCBI Taxonomy" id="431059"/>
    <lineage>
        <taxon>Bacteria</taxon>
        <taxon>Pseudomonadati</taxon>
        <taxon>Pseudomonadota</taxon>
        <taxon>Betaproteobacteria</taxon>
        <taxon>Burkholderiales</taxon>
        <taxon>Sphaerotilaceae</taxon>
        <taxon>Roseateles</taxon>
    </lineage>
</organism>
<comment type="caution">
    <text evidence="2">The sequence shown here is derived from an EMBL/GenBank/DDBJ whole genome shotgun (WGS) entry which is preliminary data.</text>
</comment>
<proteinExistence type="predicted"/>
<dbReference type="InterPro" id="IPR058063">
    <property type="entry name" value="FFLEE_fam"/>
</dbReference>
<reference evidence="2 3" key="1">
    <citation type="journal article" date="2007" name="Int. J. Syst. Evol. Microbiol.">
        <title>Description of Pelomonas aquatica sp. nov. and Pelomonas puraquae sp. nov., isolated from industrial and haemodialysis water.</title>
        <authorList>
            <person name="Gomila M."/>
            <person name="Bowien B."/>
            <person name="Falsen E."/>
            <person name="Moore E.R."/>
            <person name="Lalucat J."/>
        </authorList>
    </citation>
    <scope>NUCLEOTIDE SEQUENCE [LARGE SCALE GENOMIC DNA]</scope>
    <source>
        <strain evidence="2 3">CCUG 52769</strain>
    </source>
</reference>
<dbReference type="EMBL" id="NISI01000012">
    <property type="protein sequence ID" value="OWR01791.1"/>
    <property type="molecule type" value="Genomic_DNA"/>
</dbReference>
<keyword evidence="3" id="KW-1185">Reference proteome</keyword>